<keyword evidence="7" id="KW-1133">Transmembrane helix</keyword>
<dbReference type="EMBL" id="LZRT01000101">
    <property type="protein sequence ID" value="OUM85501.1"/>
    <property type="molecule type" value="Genomic_DNA"/>
</dbReference>
<keyword evidence="3 7" id="KW-0472">Membrane</keyword>
<feature type="domain" description="HAMP" evidence="9">
    <location>
        <begin position="207"/>
        <end position="260"/>
    </location>
</feature>
<dbReference type="PANTHER" id="PTHR32089:SF112">
    <property type="entry name" value="LYSOZYME-LIKE PROTEIN-RELATED"/>
    <property type="match status" value="1"/>
</dbReference>
<keyword evidence="4 6" id="KW-0807">Transducer</keyword>
<name>A0A1Y3PDU9_9BACI</name>
<dbReference type="SMART" id="SM00304">
    <property type="entry name" value="HAMP"/>
    <property type="match status" value="1"/>
</dbReference>
<evidence type="ECO:0000256" key="7">
    <source>
        <dbReference type="SAM" id="Phobius"/>
    </source>
</evidence>
<dbReference type="CDD" id="cd11386">
    <property type="entry name" value="MCP_signal"/>
    <property type="match status" value="1"/>
</dbReference>
<evidence type="ECO:0000256" key="6">
    <source>
        <dbReference type="PROSITE-ProRule" id="PRU00284"/>
    </source>
</evidence>
<dbReference type="Proteomes" id="UP000196475">
    <property type="component" value="Unassembled WGS sequence"/>
</dbReference>
<evidence type="ECO:0008006" key="12">
    <source>
        <dbReference type="Google" id="ProtNLM"/>
    </source>
</evidence>
<dbReference type="CDD" id="cd06225">
    <property type="entry name" value="HAMP"/>
    <property type="match status" value="1"/>
</dbReference>
<feature type="transmembrane region" description="Helical" evidence="7">
    <location>
        <begin position="183"/>
        <end position="205"/>
    </location>
</feature>
<dbReference type="PROSITE" id="PS50111">
    <property type="entry name" value="CHEMOTAXIS_TRANSDUC_2"/>
    <property type="match status" value="1"/>
</dbReference>
<dbReference type="Gene3D" id="6.10.340.10">
    <property type="match status" value="1"/>
</dbReference>
<evidence type="ECO:0000259" key="9">
    <source>
        <dbReference type="PROSITE" id="PS50885"/>
    </source>
</evidence>
<proteinExistence type="inferred from homology"/>
<evidence type="ECO:0000313" key="11">
    <source>
        <dbReference type="Proteomes" id="UP000196475"/>
    </source>
</evidence>
<dbReference type="Pfam" id="PF00672">
    <property type="entry name" value="HAMP"/>
    <property type="match status" value="1"/>
</dbReference>
<gene>
    <name evidence="10" type="ORF">BAA01_10540</name>
</gene>
<evidence type="ECO:0000313" key="10">
    <source>
        <dbReference type="EMBL" id="OUM85501.1"/>
    </source>
</evidence>
<dbReference type="PANTHER" id="PTHR32089">
    <property type="entry name" value="METHYL-ACCEPTING CHEMOTAXIS PROTEIN MCPB"/>
    <property type="match status" value="1"/>
</dbReference>
<sequence>MKRFLNRLKLRQKILGGFGLILLLLVISSIVNNTMIVQMNGNVDQIINRETKQMIDATNLNLLVTQVNSNLRGYLLTADDEQLKRARERLVNVGELETRVLAVVNDGDVKEKLELLDQWAALINQQLIPAIESHNHDLATAILSHQVVPVARLVQEGLDAHLNQKQENVVQLGAQAVQKGQQAFMTTGIFSIVSVALGLLIAFFLTNPIVKPILQLGALVRQLASGDLRIDKVEVESQDEVGKLVQDFNLMADNLKGLIEQLSLHAEQVASASQQLSATAEETTQAAQQIATTIQEVASGAEMGRRGVEESSRALEELAAGIQRVAESSSVAYDVSEKAAEEANEGNRAIQEAVEQMTAIDGTMSHLSEVVRMLDERSQEIGKIVQVITDISSQTNLLALNASIEAARAGEQGRGFAVVANEIRSLAEQTRGSAEEIIRLIEEIQRNTEQTVKATTDGAEAVRAGTVAVSEAGKAFERILEAARNVVMQVQETSAAAEEMSASTEEMTSMFEEVARSAKESLSGASTVSTATEEQLASMEEVTASADSLSRMAEELQQLVRQFKI</sequence>
<comment type="similarity">
    <text evidence="5">Belongs to the methyl-accepting chemotaxis (MCP) protein family.</text>
</comment>
<comment type="subcellular location">
    <subcellularLocation>
        <location evidence="1">Cell membrane</location>
    </subcellularLocation>
</comment>
<accession>A0A1Y3PDU9</accession>
<evidence type="ECO:0000256" key="1">
    <source>
        <dbReference type="ARBA" id="ARBA00004236"/>
    </source>
</evidence>
<protein>
    <recommendedName>
        <fullName evidence="12">Chemotaxis protein</fullName>
    </recommendedName>
</protein>
<keyword evidence="7" id="KW-0812">Transmembrane</keyword>
<keyword evidence="2" id="KW-1003">Cell membrane</keyword>
<evidence type="ECO:0000259" key="8">
    <source>
        <dbReference type="PROSITE" id="PS50111"/>
    </source>
</evidence>
<dbReference type="SUPFAM" id="SSF58104">
    <property type="entry name" value="Methyl-accepting chemotaxis protein (MCP) signaling domain"/>
    <property type="match status" value="1"/>
</dbReference>
<dbReference type="PROSITE" id="PS50885">
    <property type="entry name" value="HAMP"/>
    <property type="match status" value="1"/>
</dbReference>
<reference evidence="11" key="1">
    <citation type="submission" date="2016-06" db="EMBL/GenBank/DDBJ databases">
        <authorList>
            <person name="Nascimento L."/>
            <person name="Pereira R.V."/>
            <person name="Martins L.F."/>
            <person name="Quaggio R.B."/>
            <person name="Silva A.M."/>
            <person name="Setubal J.C."/>
        </authorList>
    </citation>
    <scope>NUCLEOTIDE SEQUENCE [LARGE SCALE GENOMIC DNA]</scope>
</reference>
<dbReference type="GO" id="GO:0007165">
    <property type="term" value="P:signal transduction"/>
    <property type="evidence" value="ECO:0007669"/>
    <property type="project" value="UniProtKB-KW"/>
</dbReference>
<evidence type="ECO:0000256" key="2">
    <source>
        <dbReference type="ARBA" id="ARBA00022475"/>
    </source>
</evidence>
<dbReference type="InterPro" id="IPR003660">
    <property type="entry name" value="HAMP_dom"/>
</dbReference>
<dbReference type="AlphaFoldDB" id="A0A1Y3PDU9"/>
<evidence type="ECO:0000256" key="5">
    <source>
        <dbReference type="ARBA" id="ARBA00029447"/>
    </source>
</evidence>
<dbReference type="Pfam" id="PF00015">
    <property type="entry name" value="MCPsignal"/>
    <property type="match status" value="1"/>
</dbReference>
<dbReference type="SMART" id="SM00283">
    <property type="entry name" value="MA"/>
    <property type="match status" value="1"/>
</dbReference>
<dbReference type="Gene3D" id="1.10.287.950">
    <property type="entry name" value="Methyl-accepting chemotaxis protein"/>
    <property type="match status" value="1"/>
</dbReference>
<feature type="domain" description="Methyl-accepting transducer" evidence="8">
    <location>
        <begin position="279"/>
        <end position="515"/>
    </location>
</feature>
<evidence type="ECO:0000256" key="3">
    <source>
        <dbReference type="ARBA" id="ARBA00023136"/>
    </source>
</evidence>
<dbReference type="InterPro" id="IPR004089">
    <property type="entry name" value="MCPsignal_dom"/>
</dbReference>
<evidence type="ECO:0000256" key="4">
    <source>
        <dbReference type="ARBA" id="ARBA00023224"/>
    </source>
</evidence>
<organism evidence="10 11">
    <name type="scientific">Bacillus thermozeamaize</name>
    <dbReference type="NCBI Taxonomy" id="230954"/>
    <lineage>
        <taxon>Bacteria</taxon>
        <taxon>Bacillati</taxon>
        <taxon>Bacillota</taxon>
        <taxon>Bacilli</taxon>
        <taxon>Bacillales</taxon>
        <taxon>Bacillaceae</taxon>
        <taxon>Bacillus</taxon>
    </lineage>
</organism>
<comment type="caution">
    <text evidence="10">The sequence shown here is derived from an EMBL/GenBank/DDBJ whole genome shotgun (WGS) entry which is preliminary data.</text>
</comment>
<dbReference type="GO" id="GO:0005886">
    <property type="term" value="C:plasma membrane"/>
    <property type="evidence" value="ECO:0007669"/>
    <property type="project" value="UniProtKB-SubCell"/>
</dbReference>